<dbReference type="InterPro" id="IPR001356">
    <property type="entry name" value="HD"/>
</dbReference>
<dbReference type="SMART" id="SM00389">
    <property type="entry name" value="HOX"/>
    <property type="match status" value="1"/>
</dbReference>
<feature type="region of interest" description="Disordered" evidence="4">
    <location>
        <begin position="721"/>
        <end position="752"/>
    </location>
</feature>
<dbReference type="PANTHER" id="PTHR46557:SF1">
    <property type="entry name" value="SERINE_THREONINE-PROTEIN PHOSPHATASE 1 REGULATORY SUBUNIT 10"/>
    <property type="match status" value="1"/>
</dbReference>
<keyword evidence="1 3" id="KW-0238">DNA-binding</keyword>
<dbReference type="CDD" id="cd00086">
    <property type="entry name" value="homeodomain"/>
    <property type="match status" value="1"/>
</dbReference>
<dbReference type="AlphaFoldDB" id="A0A9N9BPC2"/>
<evidence type="ECO:0000256" key="2">
    <source>
        <dbReference type="PROSITE-ProRule" id="PRU00649"/>
    </source>
</evidence>
<evidence type="ECO:0000256" key="3">
    <source>
        <dbReference type="RuleBase" id="RU000682"/>
    </source>
</evidence>
<keyword evidence="8" id="KW-1185">Reference proteome</keyword>
<evidence type="ECO:0000313" key="8">
    <source>
        <dbReference type="Proteomes" id="UP000789759"/>
    </source>
</evidence>
<evidence type="ECO:0000259" key="6">
    <source>
        <dbReference type="PROSITE" id="PS51319"/>
    </source>
</evidence>
<comment type="caution">
    <text evidence="7">The sequence shown here is derived from an EMBL/GenBank/DDBJ whole genome shotgun (WGS) entry which is preliminary data.</text>
</comment>
<dbReference type="GO" id="GO:0003677">
    <property type="term" value="F:DNA binding"/>
    <property type="evidence" value="ECO:0007669"/>
    <property type="project" value="UniProtKB-UniRule"/>
</dbReference>
<dbReference type="GO" id="GO:0000785">
    <property type="term" value="C:chromatin"/>
    <property type="evidence" value="ECO:0007669"/>
    <property type="project" value="TreeGrafter"/>
</dbReference>
<dbReference type="Pfam" id="PF00046">
    <property type="entry name" value="Homeodomain"/>
    <property type="match status" value="1"/>
</dbReference>
<feature type="domain" description="Homeobox" evidence="5">
    <location>
        <begin position="3"/>
        <end position="63"/>
    </location>
</feature>
<dbReference type="SUPFAM" id="SSF46689">
    <property type="entry name" value="Homeodomain-like"/>
    <property type="match status" value="1"/>
</dbReference>
<dbReference type="InterPro" id="IPR009057">
    <property type="entry name" value="Homeodomain-like_sf"/>
</dbReference>
<dbReference type="InterPro" id="IPR017923">
    <property type="entry name" value="TFIIS_N"/>
</dbReference>
<feature type="compositionally biased region" description="Polar residues" evidence="4">
    <location>
        <begin position="783"/>
        <end position="794"/>
    </location>
</feature>
<feature type="compositionally biased region" description="Low complexity" evidence="4">
    <location>
        <begin position="330"/>
        <end position="341"/>
    </location>
</feature>
<proteinExistence type="predicted"/>
<dbReference type="Gene3D" id="1.10.10.60">
    <property type="entry name" value="Homeodomain-like"/>
    <property type="match status" value="1"/>
</dbReference>
<organism evidence="7 8">
    <name type="scientific">Cetraspora pellucida</name>
    <dbReference type="NCBI Taxonomy" id="1433469"/>
    <lineage>
        <taxon>Eukaryota</taxon>
        <taxon>Fungi</taxon>
        <taxon>Fungi incertae sedis</taxon>
        <taxon>Mucoromycota</taxon>
        <taxon>Glomeromycotina</taxon>
        <taxon>Glomeromycetes</taxon>
        <taxon>Diversisporales</taxon>
        <taxon>Gigasporaceae</taxon>
        <taxon>Cetraspora</taxon>
    </lineage>
</organism>
<dbReference type="OrthoDB" id="6159439at2759"/>
<dbReference type="EMBL" id="CAJVQA010003287">
    <property type="protein sequence ID" value="CAG8571125.1"/>
    <property type="molecule type" value="Genomic_DNA"/>
</dbReference>
<comment type="subcellular location">
    <subcellularLocation>
        <location evidence="2 3">Nucleus</location>
    </subcellularLocation>
</comment>
<sequence length="912" mass="102311">MQPRQPRPRFQFTTQHRTLLEGVYQETPYPDKARKLQLAAQIGATDVQVNEWFQRRRKKDPSMISNRALANSNAATNTALNSTNAASSTTSTVITIPMNPSTNTSSTAVSQGHANTGTITSPYFSYTGHVNPPIPNHEVYVYIGDNQAGYGLPTTTQNVENNSEKQEEPPKTKLETDNSRELIETIMPYLKSDLGLISSEVVHDFLHKVKDTPLSERRLILHIIDQTKDSDTLKSLVSERAHYLLRNWIIDEAKTPDSELLLKLLQTVNHLPIDIEALSASGLGKVINNKSVKDSQIEGVSALASLLISKWKEEKKQHDAKLMQEAKQISSSNLAANASKAGMRTSSTPSKTSQTNPSTSKVSKGKEASTRIKLSTEPKAKEIDPKLQARPDTNIFDEILGLNATKPAKQVNKVVKKEQQKPVTVVKVSAEKQDSLIMTGTLKSSSEVIEDNGSSIVKKEQENGQPSTIKEAKKDVKVITSKKRKRVTFAPDNMLAQVKIFEEEYDETEGEFSIANTPHQFGNARDLDRNEGLAAFKRVRKAPAIQWYTTPMLDLTSKKIIKPTKVESEEARIQEEREREIFETLYITSDQVPFSPAEPEENIQQNRNNITRHEIILNAESDDEDIDEDIGDYDSESRPFISEELFTQLLDIYAKWQAMQLNPSIFSSNTVGIESKPVVNNLTGIPQIPSQLPTTQQQPPTWNFDMNQPNSMINYHQPPPSGIQPSATVASQQSAFPQQYPPTNNMPNQPPTYQYSNLFIPPANQNKEFYLQHKEPGLPQPQPTYNNDLQNRPYNESGFGRQPQQLQASTGGRSGRGRGGRPRGGGQTESGRPTKELKSSEMFSTDMQIFEINNSNIDNEEDTRIENFTVEIEKTNSKTKTSTTVIRDYLHRHGILKKKELCKSYPEKEQIK</sequence>
<name>A0A9N9BPC2_9GLOM</name>
<dbReference type="Pfam" id="PF08711">
    <property type="entry name" value="Med26"/>
    <property type="match status" value="1"/>
</dbReference>
<dbReference type="InterPro" id="IPR035441">
    <property type="entry name" value="TFIIS/LEDGF_dom_sf"/>
</dbReference>
<feature type="compositionally biased region" description="Low complexity" evidence="4">
    <location>
        <begin position="737"/>
        <end position="752"/>
    </location>
</feature>
<feature type="region of interest" description="Disordered" evidence="4">
    <location>
        <begin position="319"/>
        <end position="378"/>
    </location>
</feature>
<feature type="compositionally biased region" description="Basic and acidic residues" evidence="4">
    <location>
        <begin position="364"/>
        <end position="378"/>
    </location>
</feature>
<gene>
    <name evidence="7" type="ORF">CPELLU_LOCUS5657</name>
</gene>
<dbReference type="PROSITE" id="PS51319">
    <property type="entry name" value="TFIIS_N"/>
    <property type="match status" value="1"/>
</dbReference>
<dbReference type="Proteomes" id="UP000789759">
    <property type="component" value="Unassembled WGS sequence"/>
</dbReference>
<feature type="compositionally biased region" description="Basic and acidic residues" evidence="4">
    <location>
        <begin position="162"/>
        <end position="175"/>
    </location>
</feature>
<feature type="DNA-binding region" description="Homeobox" evidence="1">
    <location>
        <begin position="5"/>
        <end position="64"/>
    </location>
</feature>
<dbReference type="PANTHER" id="PTHR46557">
    <property type="entry name" value="SERINE/THREONINE-PROTEIN PHOSPHATASE 1 REGULATORY SUBUNIT 10-RELATED"/>
    <property type="match status" value="1"/>
</dbReference>
<accession>A0A9N9BPC2</accession>
<keyword evidence="1 3" id="KW-0371">Homeobox</keyword>
<evidence type="ECO:0000313" key="7">
    <source>
        <dbReference type="EMBL" id="CAG8571125.1"/>
    </source>
</evidence>
<feature type="compositionally biased region" description="Polar residues" evidence="4">
    <location>
        <begin position="723"/>
        <end position="736"/>
    </location>
</feature>
<dbReference type="GO" id="GO:0008157">
    <property type="term" value="F:protein phosphatase 1 binding"/>
    <property type="evidence" value="ECO:0007669"/>
    <property type="project" value="TreeGrafter"/>
</dbReference>
<feature type="domain" description="TFIIS N-terminal" evidence="6">
    <location>
        <begin position="243"/>
        <end position="318"/>
    </location>
</feature>
<keyword evidence="2 3" id="KW-0539">Nucleus</keyword>
<evidence type="ECO:0000256" key="4">
    <source>
        <dbReference type="SAM" id="MobiDB-lite"/>
    </source>
</evidence>
<evidence type="ECO:0000256" key="1">
    <source>
        <dbReference type="PROSITE-ProRule" id="PRU00108"/>
    </source>
</evidence>
<reference evidence="7" key="1">
    <citation type="submission" date="2021-06" db="EMBL/GenBank/DDBJ databases">
        <authorList>
            <person name="Kallberg Y."/>
            <person name="Tangrot J."/>
            <person name="Rosling A."/>
        </authorList>
    </citation>
    <scope>NUCLEOTIDE SEQUENCE</scope>
    <source>
        <strain evidence="7">FL966</strain>
    </source>
</reference>
<evidence type="ECO:0000259" key="5">
    <source>
        <dbReference type="PROSITE" id="PS50071"/>
    </source>
</evidence>
<dbReference type="Gene3D" id="1.20.930.10">
    <property type="entry name" value="Conserved domain common to transcription factors TFIIS, elongin A, CRSP70"/>
    <property type="match status" value="1"/>
</dbReference>
<feature type="region of interest" description="Disordered" evidence="4">
    <location>
        <begin position="774"/>
        <end position="842"/>
    </location>
</feature>
<protein>
    <submittedName>
        <fullName evidence="7">8809_t:CDS:1</fullName>
    </submittedName>
</protein>
<dbReference type="GO" id="GO:0005634">
    <property type="term" value="C:nucleus"/>
    <property type="evidence" value="ECO:0007669"/>
    <property type="project" value="UniProtKB-SubCell"/>
</dbReference>
<dbReference type="SUPFAM" id="SSF47676">
    <property type="entry name" value="Conserved domain common to transcription factors TFIIS, elongin A, CRSP70"/>
    <property type="match status" value="1"/>
</dbReference>
<feature type="compositionally biased region" description="Polar residues" evidence="4">
    <location>
        <begin position="344"/>
        <end position="362"/>
    </location>
</feature>
<feature type="region of interest" description="Disordered" evidence="4">
    <location>
        <begin position="151"/>
        <end position="175"/>
    </location>
</feature>
<dbReference type="GO" id="GO:0072357">
    <property type="term" value="C:PTW/PP1 phosphatase complex"/>
    <property type="evidence" value="ECO:0007669"/>
    <property type="project" value="TreeGrafter"/>
</dbReference>
<dbReference type="PROSITE" id="PS50071">
    <property type="entry name" value="HOMEOBOX_2"/>
    <property type="match status" value="1"/>
</dbReference>